<comment type="caution">
    <text evidence="2">The sequence shown here is derived from an EMBL/GenBank/DDBJ whole genome shotgun (WGS) entry which is preliminary data.</text>
</comment>
<protein>
    <submittedName>
        <fullName evidence="2">Uncharacterized protein</fullName>
    </submittedName>
</protein>
<gene>
    <name evidence="2" type="ORF">LPC04_25595</name>
</gene>
<name>A0A9X2C402_9BURK</name>
<reference evidence="2" key="1">
    <citation type="submission" date="2021-11" db="EMBL/GenBank/DDBJ databases">
        <title>BS-T2-15 a new species belonging to the Comamonadaceae family isolated from the soil of a French oak forest.</title>
        <authorList>
            <person name="Mieszkin S."/>
            <person name="Alain K."/>
        </authorList>
    </citation>
    <scope>NUCLEOTIDE SEQUENCE</scope>
    <source>
        <strain evidence="2">BS-T2-15</strain>
    </source>
</reference>
<dbReference type="RefSeq" id="WP_275685155.1">
    <property type="nucleotide sequence ID" value="NZ_JAJLJH010000012.1"/>
</dbReference>
<feature type="region of interest" description="Disordered" evidence="1">
    <location>
        <begin position="1"/>
        <end position="29"/>
    </location>
</feature>
<evidence type="ECO:0000313" key="3">
    <source>
        <dbReference type="Proteomes" id="UP001139353"/>
    </source>
</evidence>
<dbReference type="EMBL" id="JAJLJH010000012">
    <property type="protein sequence ID" value="MCK9689104.1"/>
    <property type="molecule type" value="Genomic_DNA"/>
</dbReference>
<accession>A0A9X2C402</accession>
<evidence type="ECO:0000313" key="2">
    <source>
        <dbReference type="EMBL" id="MCK9689104.1"/>
    </source>
</evidence>
<proteinExistence type="predicted"/>
<sequence length="88" mass="9569">MNTPNASRPRKPVIAFWRDDDGDGDGDGAAAFGGMKRAISAATMAAEIVPPTRISLVDNTVPPWLGAPSVRLPPSIQFRVRFGFFFFF</sequence>
<dbReference type="Proteomes" id="UP001139353">
    <property type="component" value="Unassembled WGS sequence"/>
</dbReference>
<organism evidence="2 3">
    <name type="scientific">Scleromatobacter humisilvae</name>
    <dbReference type="NCBI Taxonomy" id="2897159"/>
    <lineage>
        <taxon>Bacteria</taxon>
        <taxon>Pseudomonadati</taxon>
        <taxon>Pseudomonadota</taxon>
        <taxon>Betaproteobacteria</taxon>
        <taxon>Burkholderiales</taxon>
        <taxon>Sphaerotilaceae</taxon>
        <taxon>Scleromatobacter</taxon>
    </lineage>
</organism>
<keyword evidence="3" id="KW-1185">Reference proteome</keyword>
<evidence type="ECO:0000256" key="1">
    <source>
        <dbReference type="SAM" id="MobiDB-lite"/>
    </source>
</evidence>
<dbReference type="AlphaFoldDB" id="A0A9X2C402"/>